<dbReference type="InterPro" id="IPR003959">
    <property type="entry name" value="ATPase_AAA_core"/>
</dbReference>
<evidence type="ECO:0000256" key="7">
    <source>
        <dbReference type="ARBA" id="ARBA00066743"/>
    </source>
</evidence>
<sequence length="479" mass="53385">MNIPTRNQPTNLPEEIMKVNPGEYAALIHQNYYERVEKMKSHVVAPLGLYSILLQEHFAAALTSADGMELQKVLEAEAPQDKSRLLAAFVLFVLLALELVKKELELSKIQQKIASQIEEKMNKHQREFMLREQLKSIKKELGIDKDDGSDALLQKFKARLEGKAVPKEAKDAIDQELEKFANLAKESQEYQMTRNYLEWLSNMPWGVYSKDTFDLKKAREILDRDHYGLADIKDRIREFIAVGVLRGSMQGKILCFVGPPGVGKTSIGKSIAEALGREFYRFSVGGLYDVAEIKGHRRTYVGAMPGKVIQCLKKTQTANPLILIDEVDKIGRGHQGDPSSALLELLDPSQNNSFVDHYLDVPVDCSNILFVCTANVLDTIPGPLLDRMEVIRLTGLRSAGRFGTCGSVPAGGVEGQRAVVGLSSGVVLPELDRFVDGFYNGRQLTCQIGVARPKLRWVRHLSSALSLLQQTETVTETAF</sequence>
<dbReference type="Gene3D" id="3.40.50.300">
    <property type="entry name" value="P-loop containing nucleotide triphosphate hydrolases"/>
    <property type="match status" value="1"/>
</dbReference>
<dbReference type="GO" id="GO:0007005">
    <property type="term" value="P:mitochondrion organization"/>
    <property type="evidence" value="ECO:0007669"/>
    <property type="project" value="TreeGrafter"/>
</dbReference>
<comment type="caution">
    <text evidence="9">The sequence shown here is derived from an EMBL/GenBank/DDBJ whole genome shotgun (WGS) entry which is preliminary data.</text>
</comment>
<dbReference type="PANTHER" id="PTHR43718:SF2">
    <property type="entry name" value="LON PROTEASE HOMOLOG, MITOCHONDRIAL"/>
    <property type="match status" value="1"/>
</dbReference>
<dbReference type="EMBL" id="CAJNDS010002382">
    <property type="protein sequence ID" value="CAE7456615.1"/>
    <property type="molecule type" value="Genomic_DNA"/>
</dbReference>
<evidence type="ECO:0000256" key="6">
    <source>
        <dbReference type="ARBA" id="ARBA00050665"/>
    </source>
</evidence>
<name>A0A812S0A2_9DINO</name>
<gene>
    <name evidence="9" type="ORF">SNAT2548_LOCUS25203</name>
</gene>
<keyword evidence="1" id="KW-0645">Protease</keyword>
<dbReference type="PANTHER" id="PTHR43718">
    <property type="entry name" value="LON PROTEASE"/>
    <property type="match status" value="1"/>
</dbReference>
<dbReference type="CDD" id="cd19500">
    <property type="entry name" value="RecA-like_Lon"/>
    <property type="match status" value="1"/>
</dbReference>
<dbReference type="GO" id="GO:0016887">
    <property type="term" value="F:ATP hydrolysis activity"/>
    <property type="evidence" value="ECO:0007669"/>
    <property type="project" value="InterPro"/>
</dbReference>
<evidence type="ECO:0000256" key="3">
    <source>
        <dbReference type="ARBA" id="ARBA00022801"/>
    </source>
</evidence>
<proteinExistence type="predicted"/>
<dbReference type="InterPro" id="IPR027065">
    <property type="entry name" value="Lon_Prtase"/>
</dbReference>
<dbReference type="PRINTS" id="PR00300">
    <property type="entry name" value="CLPPROTEASEA"/>
</dbReference>
<evidence type="ECO:0000313" key="10">
    <source>
        <dbReference type="Proteomes" id="UP000604046"/>
    </source>
</evidence>
<accession>A0A812S0A2</accession>
<dbReference type="FunFam" id="3.40.50.300:FF:000021">
    <property type="entry name" value="Lon protease homolog"/>
    <property type="match status" value="1"/>
</dbReference>
<dbReference type="SMART" id="SM00382">
    <property type="entry name" value="AAA"/>
    <property type="match status" value="1"/>
</dbReference>
<dbReference type="FunFam" id="1.20.5.5270:FF:000001">
    <property type="entry name" value="Lon protease homolog, mitochondrial"/>
    <property type="match status" value="1"/>
</dbReference>
<dbReference type="GO" id="GO:0003697">
    <property type="term" value="F:single-stranded DNA binding"/>
    <property type="evidence" value="ECO:0007669"/>
    <property type="project" value="TreeGrafter"/>
</dbReference>
<dbReference type="SUPFAM" id="SSF52540">
    <property type="entry name" value="P-loop containing nucleoside triphosphate hydrolases"/>
    <property type="match status" value="1"/>
</dbReference>
<dbReference type="GO" id="GO:0004252">
    <property type="term" value="F:serine-type endopeptidase activity"/>
    <property type="evidence" value="ECO:0007669"/>
    <property type="project" value="UniProtKB-EC"/>
</dbReference>
<keyword evidence="4" id="KW-0720">Serine protease</keyword>
<dbReference type="EC" id="3.4.21.53" evidence="7"/>
<dbReference type="InterPro" id="IPR003593">
    <property type="entry name" value="AAA+_ATPase"/>
</dbReference>
<keyword evidence="2" id="KW-0547">Nucleotide-binding</keyword>
<evidence type="ECO:0000313" key="9">
    <source>
        <dbReference type="EMBL" id="CAE7456615.1"/>
    </source>
</evidence>
<dbReference type="Proteomes" id="UP000604046">
    <property type="component" value="Unassembled WGS sequence"/>
</dbReference>
<evidence type="ECO:0000256" key="4">
    <source>
        <dbReference type="ARBA" id="ARBA00022825"/>
    </source>
</evidence>
<dbReference type="GO" id="GO:0006515">
    <property type="term" value="P:protein quality control for misfolded or incompletely synthesized proteins"/>
    <property type="evidence" value="ECO:0007669"/>
    <property type="project" value="TreeGrafter"/>
</dbReference>
<dbReference type="InterPro" id="IPR001270">
    <property type="entry name" value="ClpA/B"/>
</dbReference>
<organism evidence="9 10">
    <name type="scientific">Symbiodinium natans</name>
    <dbReference type="NCBI Taxonomy" id="878477"/>
    <lineage>
        <taxon>Eukaryota</taxon>
        <taxon>Sar</taxon>
        <taxon>Alveolata</taxon>
        <taxon>Dinophyceae</taxon>
        <taxon>Suessiales</taxon>
        <taxon>Symbiodiniaceae</taxon>
        <taxon>Symbiodinium</taxon>
    </lineage>
</organism>
<keyword evidence="5" id="KW-0067">ATP-binding</keyword>
<dbReference type="GO" id="GO:0005759">
    <property type="term" value="C:mitochondrial matrix"/>
    <property type="evidence" value="ECO:0007669"/>
    <property type="project" value="TreeGrafter"/>
</dbReference>
<dbReference type="GO" id="GO:0005524">
    <property type="term" value="F:ATP binding"/>
    <property type="evidence" value="ECO:0007669"/>
    <property type="project" value="UniProtKB-KW"/>
</dbReference>
<dbReference type="AlphaFoldDB" id="A0A812S0A2"/>
<evidence type="ECO:0000256" key="1">
    <source>
        <dbReference type="ARBA" id="ARBA00022670"/>
    </source>
</evidence>
<dbReference type="GO" id="GO:0004176">
    <property type="term" value="F:ATP-dependent peptidase activity"/>
    <property type="evidence" value="ECO:0007669"/>
    <property type="project" value="InterPro"/>
</dbReference>
<evidence type="ECO:0000259" key="8">
    <source>
        <dbReference type="SMART" id="SM00382"/>
    </source>
</evidence>
<feature type="domain" description="AAA+ ATPase" evidence="8">
    <location>
        <begin position="250"/>
        <end position="395"/>
    </location>
</feature>
<evidence type="ECO:0000256" key="5">
    <source>
        <dbReference type="ARBA" id="ARBA00022840"/>
    </source>
</evidence>
<protein>
    <recommendedName>
        <fullName evidence="7">endopeptidase La</fullName>
        <ecNumber evidence="7">3.4.21.53</ecNumber>
    </recommendedName>
</protein>
<dbReference type="OrthoDB" id="2411602at2759"/>
<comment type="catalytic activity">
    <reaction evidence="6">
        <text>Hydrolysis of proteins in presence of ATP.</text>
        <dbReference type="EC" id="3.4.21.53"/>
    </reaction>
</comment>
<dbReference type="InterPro" id="IPR027417">
    <property type="entry name" value="P-loop_NTPase"/>
</dbReference>
<dbReference type="GO" id="GO:0051131">
    <property type="term" value="P:chaperone-mediated protein complex assembly"/>
    <property type="evidence" value="ECO:0007669"/>
    <property type="project" value="TreeGrafter"/>
</dbReference>
<dbReference type="Gene3D" id="1.20.5.5270">
    <property type="match status" value="1"/>
</dbReference>
<keyword evidence="3" id="KW-0378">Hydrolase</keyword>
<reference evidence="9" key="1">
    <citation type="submission" date="2021-02" db="EMBL/GenBank/DDBJ databases">
        <authorList>
            <person name="Dougan E. K."/>
            <person name="Rhodes N."/>
            <person name="Thang M."/>
            <person name="Chan C."/>
        </authorList>
    </citation>
    <scope>NUCLEOTIDE SEQUENCE</scope>
</reference>
<dbReference type="Gene3D" id="1.20.58.1480">
    <property type="match status" value="1"/>
</dbReference>
<dbReference type="Pfam" id="PF00004">
    <property type="entry name" value="AAA"/>
    <property type="match status" value="1"/>
</dbReference>
<keyword evidence="10" id="KW-1185">Reference proteome</keyword>
<evidence type="ECO:0000256" key="2">
    <source>
        <dbReference type="ARBA" id="ARBA00022741"/>
    </source>
</evidence>